<gene>
    <name evidence="2" type="ORF">LJ656_27400</name>
</gene>
<evidence type="ECO:0000313" key="3">
    <source>
        <dbReference type="Proteomes" id="UP001431019"/>
    </source>
</evidence>
<dbReference type="Proteomes" id="UP001431019">
    <property type="component" value="Unassembled WGS sequence"/>
</dbReference>
<feature type="coiled-coil region" evidence="1">
    <location>
        <begin position="42"/>
        <end position="119"/>
    </location>
</feature>
<accession>A0ABS8K2E3</accession>
<keyword evidence="1" id="KW-0175">Coiled coil</keyword>
<dbReference type="RefSeq" id="WP_230512667.1">
    <property type="nucleotide sequence ID" value="NZ_JAJITD010000017.1"/>
</dbReference>
<name>A0ABS8K2E3_9BURK</name>
<evidence type="ECO:0000256" key="1">
    <source>
        <dbReference type="SAM" id="Coils"/>
    </source>
</evidence>
<evidence type="ECO:0000313" key="2">
    <source>
        <dbReference type="EMBL" id="MCC8396321.1"/>
    </source>
</evidence>
<sequence length="279" mass="30211">MKRNNQNEAVAQAPKLTLAIDAETLNEMHGLLDQRKKLDDVMNSAPAEIAAAEAELANLRCQLGALEADVVLIDDAKLPALQKEIAKLADTIDTKDLTLRRLKARVEALEARAPELDSKIEIAIGYVRVEANMAAQDIQVALAEELRNKVAEVRYIYAKLRALQGFVPHTRTSDFLISAYVPDLESCMRINTSTGHYDAAPNLLASADADTAEAEAEVAEALKPITAALLVARKHKPYVPLAKRPQLYVNRGTLVDLSDSSAAAVLAQQGSVLGTPEVK</sequence>
<organism evidence="2 3">
    <name type="scientific">Paraburkholderia sejongensis</name>
    <dbReference type="NCBI Taxonomy" id="2886946"/>
    <lineage>
        <taxon>Bacteria</taxon>
        <taxon>Pseudomonadati</taxon>
        <taxon>Pseudomonadota</taxon>
        <taxon>Betaproteobacteria</taxon>
        <taxon>Burkholderiales</taxon>
        <taxon>Burkholderiaceae</taxon>
        <taxon>Paraburkholderia</taxon>
    </lineage>
</organism>
<protein>
    <submittedName>
        <fullName evidence="2">Uncharacterized protein</fullName>
    </submittedName>
</protein>
<dbReference type="Gene3D" id="1.10.287.1490">
    <property type="match status" value="1"/>
</dbReference>
<comment type="caution">
    <text evidence="2">The sequence shown here is derived from an EMBL/GenBank/DDBJ whole genome shotgun (WGS) entry which is preliminary data.</text>
</comment>
<proteinExistence type="predicted"/>
<reference evidence="2 3" key="1">
    <citation type="submission" date="2021-11" db="EMBL/GenBank/DDBJ databases">
        <authorList>
            <person name="Oh E.-T."/>
            <person name="Kim S.-B."/>
        </authorList>
    </citation>
    <scope>NUCLEOTIDE SEQUENCE [LARGE SCALE GENOMIC DNA]</scope>
    <source>
        <strain evidence="2 3">MMS20-SJTR3</strain>
    </source>
</reference>
<keyword evidence="3" id="KW-1185">Reference proteome</keyword>
<dbReference type="EMBL" id="JAJITD010000017">
    <property type="protein sequence ID" value="MCC8396321.1"/>
    <property type="molecule type" value="Genomic_DNA"/>
</dbReference>